<gene>
    <name evidence="2" type="ORF">IM816_13085</name>
</gene>
<evidence type="ECO:0000256" key="1">
    <source>
        <dbReference type="SAM" id="Phobius"/>
    </source>
</evidence>
<keyword evidence="1" id="KW-0472">Membrane</keyword>
<proteinExistence type="predicted"/>
<dbReference type="Proteomes" id="UP001056681">
    <property type="component" value="Chromosome"/>
</dbReference>
<dbReference type="RefSeq" id="WP_250338421.1">
    <property type="nucleotide sequence ID" value="NZ_CP063231.1"/>
</dbReference>
<evidence type="ECO:0000313" key="2">
    <source>
        <dbReference type="EMBL" id="URL57552.1"/>
    </source>
</evidence>
<reference evidence="2" key="1">
    <citation type="submission" date="2020-10" db="EMBL/GenBank/DDBJ databases">
        <title>Whole-genome sequence of Luteibacter sp. EIF3.</title>
        <authorList>
            <person name="Friedrich I."/>
            <person name="Hertel R."/>
            <person name="Daniel R."/>
        </authorList>
    </citation>
    <scope>NUCLEOTIDE SEQUENCE</scope>
    <source>
        <strain evidence="2">EIF3</strain>
    </source>
</reference>
<sequence>MKAFQDSKINVRPSLIVFVLYGLIAFTLVGFGLWALTSQHPEGRAFVGYAIGSVSLAIGLGFGRDISELCSVRIDDEGISQWKIMRRRRVLSRDCVRWEDRPAVVDDGLRAVVKSASTEIRINLSFFADMHGVFALIERLAHAKGR</sequence>
<protein>
    <submittedName>
        <fullName evidence="2">Uncharacterized protein</fullName>
    </submittedName>
</protein>
<evidence type="ECO:0000313" key="3">
    <source>
        <dbReference type="Proteomes" id="UP001056681"/>
    </source>
</evidence>
<keyword evidence="3" id="KW-1185">Reference proteome</keyword>
<keyword evidence="1" id="KW-1133">Transmembrane helix</keyword>
<organism evidence="2 3">
    <name type="scientific">Luteibacter flocculans</name>
    <dbReference type="NCBI Taxonomy" id="2780091"/>
    <lineage>
        <taxon>Bacteria</taxon>
        <taxon>Pseudomonadati</taxon>
        <taxon>Pseudomonadota</taxon>
        <taxon>Gammaproteobacteria</taxon>
        <taxon>Lysobacterales</taxon>
        <taxon>Rhodanobacteraceae</taxon>
        <taxon>Luteibacter</taxon>
    </lineage>
</organism>
<dbReference type="EMBL" id="CP063231">
    <property type="protein sequence ID" value="URL57552.1"/>
    <property type="molecule type" value="Genomic_DNA"/>
</dbReference>
<feature type="transmembrane region" description="Helical" evidence="1">
    <location>
        <begin position="46"/>
        <end position="63"/>
    </location>
</feature>
<name>A0ABY4T0F1_9GAMM</name>
<keyword evidence="1" id="KW-0812">Transmembrane</keyword>
<feature type="transmembrane region" description="Helical" evidence="1">
    <location>
        <begin position="12"/>
        <end position="34"/>
    </location>
</feature>
<accession>A0ABY4T0F1</accession>